<dbReference type="PANTHER" id="PTHR24559:SF444">
    <property type="entry name" value="REVERSE TRANSCRIPTASE DOMAIN-CONTAINING PROTEIN"/>
    <property type="match status" value="1"/>
</dbReference>
<evidence type="ECO:0000313" key="2">
    <source>
        <dbReference type="EMBL" id="GJS52468.1"/>
    </source>
</evidence>
<dbReference type="PANTHER" id="PTHR24559">
    <property type="entry name" value="TRANSPOSON TY3-I GAG-POL POLYPROTEIN"/>
    <property type="match status" value="1"/>
</dbReference>
<dbReference type="Proteomes" id="UP001151760">
    <property type="component" value="Unassembled WGS sequence"/>
</dbReference>
<dbReference type="InterPro" id="IPR043502">
    <property type="entry name" value="DNA/RNA_pol_sf"/>
</dbReference>
<dbReference type="Gene3D" id="3.10.10.10">
    <property type="entry name" value="HIV Type 1 Reverse Transcriptase, subunit A, domain 1"/>
    <property type="match status" value="1"/>
</dbReference>
<feature type="domain" description="Reverse transcriptase" evidence="1">
    <location>
        <begin position="138"/>
        <end position="221"/>
    </location>
</feature>
<keyword evidence="3" id="KW-1185">Reference proteome</keyword>
<name>A0ABQ4WHV7_9ASTR</name>
<accession>A0ABQ4WHV7</accession>
<protein>
    <submittedName>
        <fullName evidence="2">Gypsy/ty3 retroelement polyprotein</fullName>
    </submittedName>
</protein>
<dbReference type="InterPro" id="IPR053134">
    <property type="entry name" value="RNA-dir_DNA_polymerase"/>
</dbReference>
<dbReference type="InterPro" id="IPR043128">
    <property type="entry name" value="Rev_trsase/Diguanyl_cyclase"/>
</dbReference>
<reference evidence="2" key="1">
    <citation type="journal article" date="2022" name="Int. J. Mol. Sci.">
        <title>Draft Genome of Tanacetum Coccineum: Genomic Comparison of Closely Related Tanacetum-Family Plants.</title>
        <authorList>
            <person name="Yamashiro T."/>
            <person name="Shiraishi A."/>
            <person name="Nakayama K."/>
            <person name="Satake H."/>
        </authorList>
    </citation>
    <scope>NUCLEOTIDE SEQUENCE</scope>
</reference>
<proteinExistence type="predicted"/>
<gene>
    <name evidence="2" type="ORF">Tco_0625830</name>
</gene>
<sequence>MVVLIIKIDSDEGSNSRVKFIAIISYTSKKQVRIDDDDVVGFLAWIQDDVVLAKKVKHLVKGYDWKQGIGLIDGINGYVCHLSVVCKRCFVVPKELSPRRPCDHKIHLIEGTNPVNVRPYKHPPTQKDAIEGMIRMFDDDVTKAAFKTHHGHYEFLVMPFGLTNAPLTFQALMNEVFKSFLRKFTLVFFDDILIYSKSLKEHVEHLRAVLEVMRKHQLYANRVSGYDPVLDATTKLLKHLTASSPSVVLFSGFSPPRVLTKLDSTKSSHGSTKLNQQYKVVEAFNFQQSSPKLEIVIQIYKFL</sequence>
<reference evidence="2" key="2">
    <citation type="submission" date="2022-01" db="EMBL/GenBank/DDBJ databases">
        <authorList>
            <person name="Yamashiro T."/>
            <person name="Shiraishi A."/>
            <person name="Satake H."/>
            <person name="Nakayama K."/>
        </authorList>
    </citation>
    <scope>NUCLEOTIDE SEQUENCE</scope>
</reference>
<organism evidence="2 3">
    <name type="scientific">Tanacetum coccineum</name>
    <dbReference type="NCBI Taxonomy" id="301880"/>
    <lineage>
        <taxon>Eukaryota</taxon>
        <taxon>Viridiplantae</taxon>
        <taxon>Streptophyta</taxon>
        <taxon>Embryophyta</taxon>
        <taxon>Tracheophyta</taxon>
        <taxon>Spermatophyta</taxon>
        <taxon>Magnoliopsida</taxon>
        <taxon>eudicotyledons</taxon>
        <taxon>Gunneridae</taxon>
        <taxon>Pentapetalae</taxon>
        <taxon>asterids</taxon>
        <taxon>campanulids</taxon>
        <taxon>Asterales</taxon>
        <taxon>Asteraceae</taxon>
        <taxon>Asteroideae</taxon>
        <taxon>Anthemideae</taxon>
        <taxon>Anthemidinae</taxon>
        <taxon>Tanacetum</taxon>
    </lineage>
</organism>
<dbReference type="Gene3D" id="3.30.70.270">
    <property type="match status" value="1"/>
</dbReference>
<comment type="caution">
    <text evidence="2">The sequence shown here is derived from an EMBL/GenBank/DDBJ whole genome shotgun (WGS) entry which is preliminary data.</text>
</comment>
<evidence type="ECO:0000313" key="3">
    <source>
        <dbReference type="Proteomes" id="UP001151760"/>
    </source>
</evidence>
<dbReference type="EMBL" id="BQNB010008657">
    <property type="protein sequence ID" value="GJS52468.1"/>
    <property type="molecule type" value="Genomic_DNA"/>
</dbReference>
<dbReference type="Pfam" id="PF00078">
    <property type="entry name" value="RVT_1"/>
    <property type="match status" value="1"/>
</dbReference>
<dbReference type="InterPro" id="IPR000477">
    <property type="entry name" value="RT_dom"/>
</dbReference>
<dbReference type="SUPFAM" id="SSF56672">
    <property type="entry name" value="DNA/RNA polymerases"/>
    <property type="match status" value="1"/>
</dbReference>
<evidence type="ECO:0000259" key="1">
    <source>
        <dbReference type="Pfam" id="PF00078"/>
    </source>
</evidence>
<dbReference type="CDD" id="cd01647">
    <property type="entry name" value="RT_LTR"/>
    <property type="match status" value="1"/>
</dbReference>